<evidence type="ECO:0000259" key="5">
    <source>
        <dbReference type="PROSITE" id="PS50011"/>
    </source>
</evidence>
<evidence type="ECO:0000313" key="7">
    <source>
        <dbReference type="Proteomes" id="UP000319817"/>
    </source>
</evidence>
<dbReference type="PANTHER" id="PTHR43289:SF33">
    <property type="entry name" value="SERINE_THREONINE KINASE 31"/>
    <property type="match status" value="1"/>
</dbReference>
<name>A0A517NQX1_9BACT</name>
<proteinExistence type="predicted"/>
<keyword evidence="3 6" id="KW-0418">Kinase</keyword>
<dbReference type="InterPro" id="IPR011009">
    <property type="entry name" value="Kinase-like_dom_sf"/>
</dbReference>
<evidence type="ECO:0000256" key="4">
    <source>
        <dbReference type="ARBA" id="ARBA00022840"/>
    </source>
</evidence>
<dbReference type="RefSeq" id="WP_145417075.1">
    <property type="nucleotide sequence ID" value="NZ_CP036526.1"/>
</dbReference>
<dbReference type="GO" id="GO:0004674">
    <property type="term" value="F:protein serine/threonine kinase activity"/>
    <property type="evidence" value="ECO:0007669"/>
    <property type="project" value="UniProtKB-EC"/>
</dbReference>
<dbReference type="CDD" id="cd14014">
    <property type="entry name" value="STKc_PknB_like"/>
    <property type="match status" value="1"/>
</dbReference>
<dbReference type="AlphaFoldDB" id="A0A517NQX1"/>
<dbReference type="EC" id="2.7.11.1" evidence="6"/>
<dbReference type="Pfam" id="PF00069">
    <property type="entry name" value="Pkinase"/>
    <property type="match status" value="1"/>
</dbReference>
<keyword evidence="2" id="KW-0547">Nucleotide-binding</keyword>
<keyword evidence="7" id="KW-1185">Reference proteome</keyword>
<evidence type="ECO:0000313" key="6">
    <source>
        <dbReference type="EMBL" id="QDT09522.1"/>
    </source>
</evidence>
<accession>A0A517NQX1</accession>
<organism evidence="6 7">
    <name type="scientific">Stieleria marina</name>
    <dbReference type="NCBI Taxonomy" id="1930275"/>
    <lineage>
        <taxon>Bacteria</taxon>
        <taxon>Pseudomonadati</taxon>
        <taxon>Planctomycetota</taxon>
        <taxon>Planctomycetia</taxon>
        <taxon>Pirellulales</taxon>
        <taxon>Pirellulaceae</taxon>
        <taxon>Stieleria</taxon>
    </lineage>
</organism>
<keyword evidence="4" id="KW-0067">ATP-binding</keyword>
<dbReference type="Gene3D" id="1.10.510.10">
    <property type="entry name" value="Transferase(Phosphotransferase) domain 1"/>
    <property type="match status" value="1"/>
</dbReference>
<dbReference type="EMBL" id="CP036526">
    <property type="protein sequence ID" value="QDT09522.1"/>
    <property type="molecule type" value="Genomic_DNA"/>
</dbReference>
<sequence>MARSVGSGFFSRHDEFAVNPNQTPTQVSASTRPALLGIWRLGREIHSGRTSELTLAQPADAEGSPRWDYVLKRAVDTTNNAENVRQIVQFAAASEKVSNPNLVPVLDASATGTSPYLVTPLIEGVTLQESLAGVAKPLPVALWITRQIAQALTALHATGWIHGDVKPENTIVGPRGHVTVIDLGFASQIHRVDSSQFRGTPEYAAPEVMKGNMAAMPAADVFSLGRILWKCLTHIELANDVVLAPVAQLVEEMVSEDPSSRPSAADVTERLLRLEIDTLGHHIGPSPSIHRGTGNVRRAA</sequence>
<feature type="domain" description="Protein kinase" evidence="5">
    <location>
        <begin position="39"/>
        <end position="300"/>
    </location>
</feature>
<dbReference type="OrthoDB" id="9801841at2"/>
<dbReference type="Proteomes" id="UP000319817">
    <property type="component" value="Chromosome"/>
</dbReference>
<reference evidence="6 7" key="1">
    <citation type="submission" date="2019-02" db="EMBL/GenBank/DDBJ databases">
        <title>Deep-cultivation of Planctomycetes and their phenomic and genomic characterization uncovers novel biology.</title>
        <authorList>
            <person name="Wiegand S."/>
            <person name="Jogler M."/>
            <person name="Boedeker C."/>
            <person name="Pinto D."/>
            <person name="Vollmers J."/>
            <person name="Rivas-Marin E."/>
            <person name="Kohn T."/>
            <person name="Peeters S.H."/>
            <person name="Heuer A."/>
            <person name="Rast P."/>
            <person name="Oberbeckmann S."/>
            <person name="Bunk B."/>
            <person name="Jeske O."/>
            <person name="Meyerdierks A."/>
            <person name="Storesund J.E."/>
            <person name="Kallscheuer N."/>
            <person name="Luecker S."/>
            <person name="Lage O.M."/>
            <person name="Pohl T."/>
            <person name="Merkel B.J."/>
            <person name="Hornburger P."/>
            <person name="Mueller R.-W."/>
            <person name="Bruemmer F."/>
            <person name="Labrenz M."/>
            <person name="Spormann A.M."/>
            <person name="Op den Camp H."/>
            <person name="Overmann J."/>
            <person name="Amann R."/>
            <person name="Jetten M.S.M."/>
            <person name="Mascher T."/>
            <person name="Medema M.H."/>
            <person name="Devos D.P."/>
            <person name="Kaster A.-K."/>
            <person name="Ovreas L."/>
            <person name="Rohde M."/>
            <person name="Galperin M.Y."/>
            <person name="Jogler C."/>
        </authorList>
    </citation>
    <scope>NUCLEOTIDE SEQUENCE [LARGE SCALE GENOMIC DNA]</scope>
    <source>
        <strain evidence="6 7">K23_9</strain>
    </source>
</reference>
<keyword evidence="1 6" id="KW-0808">Transferase</keyword>
<dbReference type="GO" id="GO:0005524">
    <property type="term" value="F:ATP binding"/>
    <property type="evidence" value="ECO:0007669"/>
    <property type="project" value="UniProtKB-KW"/>
</dbReference>
<dbReference type="SUPFAM" id="SSF56112">
    <property type="entry name" value="Protein kinase-like (PK-like)"/>
    <property type="match status" value="1"/>
</dbReference>
<evidence type="ECO:0000256" key="3">
    <source>
        <dbReference type="ARBA" id="ARBA00022777"/>
    </source>
</evidence>
<evidence type="ECO:0000256" key="1">
    <source>
        <dbReference type="ARBA" id="ARBA00022679"/>
    </source>
</evidence>
<dbReference type="PROSITE" id="PS50011">
    <property type="entry name" value="PROTEIN_KINASE_DOM"/>
    <property type="match status" value="1"/>
</dbReference>
<evidence type="ECO:0000256" key="2">
    <source>
        <dbReference type="ARBA" id="ARBA00022741"/>
    </source>
</evidence>
<dbReference type="InterPro" id="IPR000719">
    <property type="entry name" value="Prot_kinase_dom"/>
</dbReference>
<dbReference type="SMART" id="SM00220">
    <property type="entry name" value="S_TKc"/>
    <property type="match status" value="1"/>
</dbReference>
<gene>
    <name evidence="6" type="primary">spk1</name>
    <name evidence="6" type="ORF">K239x_14680</name>
</gene>
<protein>
    <submittedName>
        <fullName evidence="6">Serine/threonine-protein kinase PK-1</fullName>
        <ecNumber evidence="6">2.7.11.1</ecNumber>
    </submittedName>
</protein>
<dbReference type="PANTHER" id="PTHR43289">
    <property type="entry name" value="MITOGEN-ACTIVATED PROTEIN KINASE KINASE KINASE 20-RELATED"/>
    <property type="match status" value="1"/>
</dbReference>